<dbReference type="SUPFAM" id="SSF56219">
    <property type="entry name" value="DNase I-like"/>
    <property type="match status" value="1"/>
</dbReference>
<accession>A0AAV7YTN2</accession>
<evidence type="ECO:0000313" key="2">
    <source>
        <dbReference type="EMBL" id="KAJ3432026.1"/>
    </source>
</evidence>
<organism evidence="2 3">
    <name type="scientific">Anaeramoeba flamelloides</name>
    <dbReference type="NCBI Taxonomy" id="1746091"/>
    <lineage>
        <taxon>Eukaryota</taxon>
        <taxon>Metamonada</taxon>
        <taxon>Anaeramoebidae</taxon>
        <taxon>Anaeramoeba</taxon>
    </lineage>
</organism>
<dbReference type="InterPro" id="IPR036691">
    <property type="entry name" value="Endo/exonu/phosph_ase_sf"/>
</dbReference>
<sequence>MKPLNFTLCTTNFLYETYYLRYLHKTIPYYKLNERLNSIANCKQLEGDIIVCQEFGYRTGRLNTEGECRIGKTLKPKSEVLKENHVELFEEIINKKFPSEKYESCRDNKNKSAGLCVFYNKNLFTFEEQTFLRWKPRSKKLKSTISPIHVGSKKIQTVILKAKNDVRLGIINIHAPRYNYEESKDQSTCKFIFSQINEVLANYEQKKPNFWMMAGDFNFNIHGEYLQRYQHLREIFPIKNWVDQYQQFGNDCIDWTAIEKIQPFSIDYIFWSNRKQLKAKTINKFPKNFNKLIRIDRNEEKNKTQNEKGKENENEKEKEKEQEQEQEQEKENKKVEDKNQENIDMHYSDHCLLKIDFELEHN</sequence>
<protein>
    <submittedName>
        <fullName evidence="2">Tyrosyl-DNA phosphodiesterase</fullName>
    </submittedName>
</protein>
<dbReference type="EMBL" id="JANTQA010000047">
    <property type="protein sequence ID" value="KAJ3432026.1"/>
    <property type="molecule type" value="Genomic_DNA"/>
</dbReference>
<name>A0AAV7YTN2_9EUKA</name>
<evidence type="ECO:0000313" key="3">
    <source>
        <dbReference type="Proteomes" id="UP001146793"/>
    </source>
</evidence>
<gene>
    <name evidence="2" type="ORF">M0812_20956</name>
</gene>
<dbReference type="Proteomes" id="UP001146793">
    <property type="component" value="Unassembled WGS sequence"/>
</dbReference>
<comment type="caution">
    <text evidence="2">The sequence shown here is derived from an EMBL/GenBank/DDBJ whole genome shotgun (WGS) entry which is preliminary data.</text>
</comment>
<feature type="region of interest" description="Disordered" evidence="1">
    <location>
        <begin position="296"/>
        <end position="342"/>
    </location>
</feature>
<evidence type="ECO:0000256" key="1">
    <source>
        <dbReference type="SAM" id="MobiDB-lite"/>
    </source>
</evidence>
<reference evidence="2" key="1">
    <citation type="submission" date="2022-08" db="EMBL/GenBank/DDBJ databases">
        <title>Novel sulphate-reducing endosymbionts in the free-living metamonad Anaeramoeba.</title>
        <authorList>
            <person name="Jerlstrom-Hultqvist J."/>
            <person name="Cepicka I."/>
            <person name="Gallot-Lavallee L."/>
            <person name="Salas-Leiva D."/>
            <person name="Curtis B.A."/>
            <person name="Zahonova K."/>
            <person name="Pipaliya S."/>
            <person name="Dacks J."/>
            <person name="Roger A.J."/>
        </authorList>
    </citation>
    <scope>NUCLEOTIDE SEQUENCE</scope>
    <source>
        <strain evidence="2">Busselton2</strain>
    </source>
</reference>
<dbReference type="Gene3D" id="3.60.10.10">
    <property type="entry name" value="Endonuclease/exonuclease/phosphatase"/>
    <property type="match status" value="1"/>
</dbReference>
<proteinExistence type="predicted"/>
<dbReference type="AlphaFoldDB" id="A0AAV7YTN2"/>